<evidence type="ECO:0000256" key="1">
    <source>
        <dbReference type="SAM" id="SignalP"/>
    </source>
</evidence>
<sequence>MSSPLPRLRFYQAAVLLLLAVFSPPAEAADLEITETLQLPECHSIGWVRANTGVKNQQAWDGILDETKWGTPSTGQAIERHWDWKLEDAQWREVVKQKGEGKKEDVKFDLWLPENVGTVRGIVVISGHGSGETLYKHAEMRRIASELKLGLFKFIGNPMQRGFWPRSLLDERLQAFAAKSQHPELAHAPLFLYGHSNGTGFSAIYPAAEDTRVWAWVSMRPGTTYQVYQPAAAQVPGLIIFGEDDPFFARPSKEENMAIVEAMRQKHHALWHYAVEPKTGHGPGEKTWPLVFSFLRHSFTARVPTEALPSKLNELKTQEGYLGQNWNPAKGGYQTLSIAPIADFTGDKSTASWLLNAAYAADWQTFQREGQLAK</sequence>
<keyword evidence="3" id="KW-1185">Reference proteome</keyword>
<comment type="caution">
    <text evidence="2">The sequence shown here is derived from an EMBL/GenBank/DDBJ whole genome shotgun (WGS) entry which is preliminary data.</text>
</comment>
<protein>
    <recommendedName>
        <fullName evidence="4">Alpha/beta hydrolase family protein</fullName>
    </recommendedName>
</protein>
<accession>A0ABP9PJC7</accession>
<organism evidence="2 3">
    <name type="scientific">Prosthecobacter algae</name>
    <dbReference type="NCBI Taxonomy" id="1144682"/>
    <lineage>
        <taxon>Bacteria</taxon>
        <taxon>Pseudomonadati</taxon>
        <taxon>Verrucomicrobiota</taxon>
        <taxon>Verrucomicrobiia</taxon>
        <taxon>Verrucomicrobiales</taxon>
        <taxon>Verrucomicrobiaceae</taxon>
        <taxon>Prosthecobacter</taxon>
    </lineage>
</organism>
<feature type="chain" id="PRO_5046848503" description="Alpha/beta hydrolase family protein" evidence="1">
    <location>
        <begin position="29"/>
        <end position="374"/>
    </location>
</feature>
<dbReference type="InterPro" id="IPR029058">
    <property type="entry name" value="AB_hydrolase_fold"/>
</dbReference>
<name>A0ABP9PJC7_9BACT</name>
<dbReference type="Proteomes" id="UP001499852">
    <property type="component" value="Unassembled WGS sequence"/>
</dbReference>
<gene>
    <name evidence="2" type="ORF">GCM10023213_42470</name>
</gene>
<evidence type="ECO:0008006" key="4">
    <source>
        <dbReference type="Google" id="ProtNLM"/>
    </source>
</evidence>
<dbReference type="Gene3D" id="3.40.50.1820">
    <property type="entry name" value="alpha/beta hydrolase"/>
    <property type="match status" value="1"/>
</dbReference>
<evidence type="ECO:0000313" key="3">
    <source>
        <dbReference type="Proteomes" id="UP001499852"/>
    </source>
</evidence>
<proteinExistence type="predicted"/>
<dbReference type="EMBL" id="BAABIA010000010">
    <property type="protein sequence ID" value="GAA5147600.1"/>
    <property type="molecule type" value="Genomic_DNA"/>
</dbReference>
<evidence type="ECO:0000313" key="2">
    <source>
        <dbReference type="EMBL" id="GAA5147600.1"/>
    </source>
</evidence>
<feature type="signal peptide" evidence="1">
    <location>
        <begin position="1"/>
        <end position="28"/>
    </location>
</feature>
<reference evidence="3" key="1">
    <citation type="journal article" date="2019" name="Int. J. Syst. Evol. Microbiol.">
        <title>The Global Catalogue of Microorganisms (GCM) 10K type strain sequencing project: providing services to taxonomists for standard genome sequencing and annotation.</title>
        <authorList>
            <consortium name="The Broad Institute Genomics Platform"/>
            <consortium name="The Broad Institute Genome Sequencing Center for Infectious Disease"/>
            <person name="Wu L."/>
            <person name="Ma J."/>
        </authorList>
    </citation>
    <scope>NUCLEOTIDE SEQUENCE [LARGE SCALE GENOMIC DNA]</scope>
    <source>
        <strain evidence="3">JCM 18053</strain>
    </source>
</reference>
<dbReference type="RefSeq" id="WP_345738422.1">
    <property type="nucleotide sequence ID" value="NZ_BAABIA010000010.1"/>
</dbReference>
<dbReference type="SUPFAM" id="SSF53474">
    <property type="entry name" value="alpha/beta-Hydrolases"/>
    <property type="match status" value="1"/>
</dbReference>
<keyword evidence="1" id="KW-0732">Signal</keyword>